<gene>
    <name evidence="5" type="ORF">PVAP13_9KG279500</name>
</gene>
<evidence type="ECO:0000256" key="3">
    <source>
        <dbReference type="RuleBase" id="RU361155"/>
    </source>
</evidence>
<protein>
    <recommendedName>
        <fullName evidence="3">Sulfotransferase</fullName>
        <ecNumber evidence="3">2.8.2.-</ecNumber>
    </recommendedName>
</protein>
<dbReference type="EC" id="2.8.2.-" evidence="3"/>
<sequence>MAATTTDGDTAVGPVPFTDICGAMPLPSAATPRPSDLRQWVRCFQGTWVPEYHVPGIVAFRESLAPRRGDVDLVTPPKCGTTWLKALAFASMARGAHPPGGAGHPLRRLNPYDCVPFMEMLFAAGCGVKMDALPSPRLMATHMQHSVLPASVTRNPGCKIIYMCRDPKDMIVSMFHFARKLAPDISFADEFEAACEGTNISGPIWDHLLGYEEMLSDPVEGVRKLARFVGQPFSPAEEEAGAATDVARLCSFDTLSSLEINRPAAAARCTSGQGRRANHMTPDMAWHLDGIIQEKLRGSGLSFV</sequence>
<reference evidence="5" key="1">
    <citation type="submission" date="2020-05" db="EMBL/GenBank/DDBJ databases">
        <title>WGS assembly of Panicum virgatum.</title>
        <authorList>
            <person name="Lovell J.T."/>
            <person name="Jenkins J."/>
            <person name="Shu S."/>
            <person name="Juenger T.E."/>
            <person name="Schmutz J."/>
        </authorList>
    </citation>
    <scope>NUCLEOTIDE SEQUENCE</scope>
    <source>
        <strain evidence="5">AP13</strain>
    </source>
</reference>
<dbReference type="Proteomes" id="UP000823388">
    <property type="component" value="Chromosome 9K"/>
</dbReference>
<name>A0A8T0NTA2_PANVG</name>
<proteinExistence type="inferred from homology"/>
<evidence type="ECO:0000259" key="4">
    <source>
        <dbReference type="Pfam" id="PF00685"/>
    </source>
</evidence>
<comment type="similarity">
    <text evidence="1 3">Belongs to the sulfotransferase 1 family.</text>
</comment>
<evidence type="ECO:0000313" key="5">
    <source>
        <dbReference type="EMBL" id="KAG2549934.1"/>
    </source>
</evidence>
<dbReference type="AlphaFoldDB" id="A0A8T0NTA2"/>
<dbReference type="SUPFAM" id="SSF52540">
    <property type="entry name" value="P-loop containing nucleoside triphosphate hydrolases"/>
    <property type="match status" value="1"/>
</dbReference>
<organism evidence="5 6">
    <name type="scientific">Panicum virgatum</name>
    <name type="common">Blackwell switchgrass</name>
    <dbReference type="NCBI Taxonomy" id="38727"/>
    <lineage>
        <taxon>Eukaryota</taxon>
        <taxon>Viridiplantae</taxon>
        <taxon>Streptophyta</taxon>
        <taxon>Embryophyta</taxon>
        <taxon>Tracheophyta</taxon>
        <taxon>Spermatophyta</taxon>
        <taxon>Magnoliopsida</taxon>
        <taxon>Liliopsida</taxon>
        <taxon>Poales</taxon>
        <taxon>Poaceae</taxon>
        <taxon>PACMAD clade</taxon>
        <taxon>Panicoideae</taxon>
        <taxon>Panicodae</taxon>
        <taxon>Paniceae</taxon>
        <taxon>Panicinae</taxon>
        <taxon>Panicum</taxon>
        <taxon>Panicum sect. Hiantes</taxon>
    </lineage>
</organism>
<evidence type="ECO:0000256" key="2">
    <source>
        <dbReference type="ARBA" id="ARBA00022679"/>
    </source>
</evidence>
<dbReference type="InterPro" id="IPR000863">
    <property type="entry name" value="Sulfotransferase_dom"/>
</dbReference>
<dbReference type="EMBL" id="CM029053">
    <property type="protein sequence ID" value="KAG2549934.1"/>
    <property type="molecule type" value="Genomic_DNA"/>
</dbReference>
<dbReference type="PANTHER" id="PTHR11783">
    <property type="entry name" value="SULFOTRANSFERASE SULT"/>
    <property type="match status" value="1"/>
</dbReference>
<dbReference type="GO" id="GO:0008146">
    <property type="term" value="F:sulfotransferase activity"/>
    <property type="evidence" value="ECO:0007669"/>
    <property type="project" value="InterPro"/>
</dbReference>
<dbReference type="Pfam" id="PF00685">
    <property type="entry name" value="Sulfotransfer_1"/>
    <property type="match status" value="1"/>
</dbReference>
<evidence type="ECO:0000313" key="6">
    <source>
        <dbReference type="Proteomes" id="UP000823388"/>
    </source>
</evidence>
<dbReference type="Gene3D" id="3.40.50.300">
    <property type="entry name" value="P-loop containing nucleotide triphosphate hydrolases"/>
    <property type="match status" value="1"/>
</dbReference>
<comment type="caution">
    <text evidence="5">The sequence shown here is derived from an EMBL/GenBank/DDBJ whole genome shotgun (WGS) entry which is preliminary data.</text>
</comment>
<accession>A0A8T0NTA2</accession>
<keyword evidence="2 3" id="KW-0808">Transferase</keyword>
<evidence type="ECO:0000256" key="1">
    <source>
        <dbReference type="ARBA" id="ARBA00005771"/>
    </source>
</evidence>
<dbReference type="InterPro" id="IPR027417">
    <property type="entry name" value="P-loop_NTPase"/>
</dbReference>
<feature type="domain" description="Sulfotransferase" evidence="4">
    <location>
        <begin position="70"/>
        <end position="300"/>
    </location>
</feature>
<keyword evidence="6" id="KW-1185">Reference proteome</keyword>